<comment type="similarity">
    <text evidence="1">Belongs to the type-I restriction system S methylase family.</text>
</comment>
<keyword evidence="2" id="KW-0680">Restriction system</keyword>
<dbReference type="GO" id="GO:0004519">
    <property type="term" value="F:endonuclease activity"/>
    <property type="evidence" value="ECO:0007669"/>
    <property type="project" value="UniProtKB-KW"/>
</dbReference>
<dbReference type="PANTHER" id="PTHR30408">
    <property type="entry name" value="TYPE-1 RESTRICTION ENZYME ECOKI SPECIFICITY PROTEIN"/>
    <property type="match status" value="1"/>
</dbReference>
<dbReference type="InterPro" id="IPR052021">
    <property type="entry name" value="Type-I_RS_S_subunit"/>
</dbReference>
<dbReference type="Gene3D" id="3.90.220.20">
    <property type="entry name" value="DNA methylase specificity domains"/>
    <property type="match status" value="2"/>
</dbReference>
<organism evidence="5 6">
    <name type="scientific">Spiribacter salinus</name>
    <dbReference type="NCBI Taxonomy" id="1335746"/>
    <lineage>
        <taxon>Bacteria</taxon>
        <taxon>Pseudomonadati</taxon>
        <taxon>Pseudomonadota</taxon>
        <taxon>Gammaproteobacteria</taxon>
        <taxon>Chromatiales</taxon>
        <taxon>Ectothiorhodospiraceae</taxon>
        <taxon>Spiribacter</taxon>
    </lineage>
</organism>
<keyword evidence="5" id="KW-0378">Hydrolase</keyword>
<dbReference type="Proteomes" id="UP000315400">
    <property type="component" value="Unassembled WGS sequence"/>
</dbReference>
<dbReference type="GO" id="GO:0009307">
    <property type="term" value="P:DNA restriction-modification system"/>
    <property type="evidence" value="ECO:0007669"/>
    <property type="project" value="UniProtKB-KW"/>
</dbReference>
<accession>A0A540VR40</accession>
<evidence type="ECO:0000313" key="6">
    <source>
        <dbReference type="Proteomes" id="UP000315400"/>
    </source>
</evidence>
<gene>
    <name evidence="5" type="ORF">FKY71_09705</name>
</gene>
<dbReference type="Pfam" id="PF01420">
    <property type="entry name" value="Methylase_S"/>
    <property type="match status" value="1"/>
</dbReference>
<keyword evidence="5" id="KW-0540">Nuclease</keyword>
<sequence length="445" mass="48750">MATDLSTVTVEDIAAPIRNAIVGGPFGSNLVSRDYVESGVPVIRGQNMGARWVSGDFAYVSHEKAKSLEANLARPGDIVFTQRGTLGQVSIVPDEPIDFYLVSQSQMKLTVNSTIADKLFIYYIFTSSAQQDYIQQNAIQTGVPHTNLGILRSTPLTLPPLPEQRAIAHILGTLDDKIELNRRMNETLEAMARALFHDWFVAFGPTRAKMAGQEPYLPKRLWDLFPDALNDAGIPEGWKTKALGDVTSKIGSGATPRGGKTVYVDSGVALIRSQNVYDANFAWDGLAYIDSNAADSLRNVVVQDLDVLFNITGASILRTCLAPIEALPARVNQHVCIIRAGLETCPYFLHLWMLLDRTKEYLIGLNAGGSREAITKGHLEGTPILQASSSIHEHFSAVVTPWFKRIAANNSEVITLTALRDTLLPKLISGELRVPDVERILERAS</sequence>
<evidence type="ECO:0000256" key="1">
    <source>
        <dbReference type="ARBA" id="ARBA00010923"/>
    </source>
</evidence>
<dbReference type="InterPro" id="IPR044946">
    <property type="entry name" value="Restrct_endonuc_typeI_TRD_sf"/>
</dbReference>
<dbReference type="PANTHER" id="PTHR30408:SF13">
    <property type="entry name" value="TYPE I RESTRICTION ENZYME HINDI SPECIFICITY SUBUNIT"/>
    <property type="match status" value="1"/>
</dbReference>
<name>A0A540VR40_9GAMM</name>
<reference evidence="5 6" key="1">
    <citation type="submission" date="2019-06" db="EMBL/GenBank/DDBJ databases">
        <title>Metagenome assembled Genome of Spiribacter salinus SL48-SHIP from the microbial mat of Salt Lake 48 (Novosibirsk region, Russia).</title>
        <authorList>
            <person name="Shipova A."/>
            <person name="Rozanov A.S."/>
            <person name="Bryanskaya A.V."/>
            <person name="Peltek S.E."/>
        </authorList>
    </citation>
    <scope>NUCLEOTIDE SEQUENCE [LARGE SCALE GENOMIC DNA]</scope>
    <source>
        <strain evidence="5">SL48-SHIP-2</strain>
    </source>
</reference>
<keyword evidence="3" id="KW-0238">DNA-binding</keyword>
<dbReference type="InterPro" id="IPR000055">
    <property type="entry name" value="Restrct_endonuc_typeI_TRD"/>
</dbReference>
<proteinExistence type="inferred from homology"/>
<protein>
    <submittedName>
        <fullName evidence="5">Restriction endonuclease subunit S</fullName>
    </submittedName>
</protein>
<dbReference type="SUPFAM" id="SSF116734">
    <property type="entry name" value="DNA methylase specificity domain"/>
    <property type="match status" value="2"/>
</dbReference>
<dbReference type="EMBL" id="VIFK01000081">
    <property type="protein sequence ID" value="TQE99231.1"/>
    <property type="molecule type" value="Genomic_DNA"/>
</dbReference>
<keyword evidence="5" id="KW-0255">Endonuclease</keyword>
<dbReference type="AlphaFoldDB" id="A0A540VR40"/>
<evidence type="ECO:0000313" key="5">
    <source>
        <dbReference type="EMBL" id="TQE99231.1"/>
    </source>
</evidence>
<evidence type="ECO:0000256" key="3">
    <source>
        <dbReference type="ARBA" id="ARBA00023125"/>
    </source>
</evidence>
<evidence type="ECO:0000256" key="2">
    <source>
        <dbReference type="ARBA" id="ARBA00022747"/>
    </source>
</evidence>
<evidence type="ECO:0000259" key="4">
    <source>
        <dbReference type="Pfam" id="PF01420"/>
    </source>
</evidence>
<feature type="domain" description="Type I restriction modification DNA specificity" evidence="4">
    <location>
        <begin position="69"/>
        <end position="189"/>
    </location>
</feature>
<dbReference type="GO" id="GO:0003677">
    <property type="term" value="F:DNA binding"/>
    <property type="evidence" value="ECO:0007669"/>
    <property type="project" value="UniProtKB-KW"/>
</dbReference>
<comment type="caution">
    <text evidence="5">The sequence shown here is derived from an EMBL/GenBank/DDBJ whole genome shotgun (WGS) entry which is preliminary data.</text>
</comment>